<dbReference type="InterPro" id="IPR002925">
    <property type="entry name" value="Dienelactn_hydro"/>
</dbReference>
<dbReference type="GO" id="GO:0016787">
    <property type="term" value="F:hydrolase activity"/>
    <property type="evidence" value="ECO:0007669"/>
    <property type="project" value="InterPro"/>
</dbReference>
<dbReference type="PANTHER" id="PTHR17630">
    <property type="entry name" value="DIENELACTONE HYDROLASE"/>
    <property type="match status" value="1"/>
</dbReference>
<dbReference type="InterPro" id="IPR029058">
    <property type="entry name" value="AB_hydrolase_fold"/>
</dbReference>
<dbReference type="SUPFAM" id="SSF53474">
    <property type="entry name" value="alpha/beta-Hydrolases"/>
    <property type="match status" value="1"/>
</dbReference>
<organism evidence="2 3">
    <name type="scientific">Naematelia encephala</name>
    <dbReference type="NCBI Taxonomy" id="71784"/>
    <lineage>
        <taxon>Eukaryota</taxon>
        <taxon>Fungi</taxon>
        <taxon>Dikarya</taxon>
        <taxon>Basidiomycota</taxon>
        <taxon>Agaricomycotina</taxon>
        <taxon>Tremellomycetes</taxon>
        <taxon>Tremellales</taxon>
        <taxon>Naemateliaceae</taxon>
        <taxon>Naematelia</taxon>
    </lineage>
</organism>
<protein>
    <submittedName>
        <fullName evidence="2">Putative cytoplasm protein</fullName>
    </submittedName>
</protein>
<dbReference type="OrthoDB" id="17560at2759"/>
<sequence length="274" mass="29630">MATEQTEVKACCVTGHLHEGTPLGSTQILHGLSTYVSDPKGTSKGTIIFINDIFGVYPNAKLLADEWAGQGYRALFPDVFDGDAVPVDMLNTIVPNPQVKAEATALSKVADGAKTGATLGPWLVKHREAVSKPKIEEFVQAVRQAEPSSKLAVIGFCWGGRYACLLARDDSPVKVDAVVANHPSFLVNADVEDITFTPVCIIKGTDDDMMSDSALDEVEGILKPKLGDKFEVYRFPDAVHGFTIRGDQNNEKEKKDKEDANEAAMKFVAKSFGL</sequence>
<dbReference type="AlphaFoldDB" id="A0A1Y2B3M1"/>
<dbReference type="Proteomes" id="UP000193986">
    <property type="component" value="Unassembled WGS sequence"/>
</dbReference>
<dbReference type="Gene3D" id="3.40.50.1820">
    <property type="entry name" value="alpha/beta hydrolase"/>
    <property type="match status" value="1"/>
</dbReference>
<gene>
    <name evidence="2" type="ORF">BCR39DRAFT_532338</name>
</gene>
<reference evidence="2 3" key="1">
    <citation type="submission" date="2016-07" db="EMBL/GenBank/DDBJ databases">
        <title>Pervasive Adenine N6-methylation of Active Genes in Fungi.</title>
        <authorList>
            <consortium name="DOE Joint Genome Institute"/>
            <person name="Mondo S.J."/>
            <person name="Dannebaum R.O."/>
            <person name="Kuo R.C."/>
            <person name="Labutti K."/>
            <person name="Haridas S."/>
            <person name="Kuo A."/>
            <person name="Salamov A."/>
            <person name="Ahrendt S.R."/>
            <person name="Lipzen A."/>
            <person name="Sullivan W."/>
            <person name="Andreopoulos W.B."/>
            <person name="Clum A."/>
            <person name="Lindquist E."/>
            <person name="Daum C."/>
            <person name="Ramamoorthy G.K."/>
            <person name="Gryganskyi A."/>
            <person name="Culley D."/>
            <person name="Magnuson J.K."/>
            <person name="James T.Y."/>
            <person name="O'Malley M.A."/>
            <person name="Stajich J.E."/>
            <person name="Spatafora J.W."/>
            <person name="Visel A."/>
            <person name="Grigoriev I.V."/>
        </authorList>
    </citation>
    <scope>NUCLEOTIDE SEQUENCE [LARGE SCALE GENOMIC DNA]</scope>
    <source>
        <strain evidence="2 3">68-887.2</strain>
    </source>
</reference>
<dbReference type="InParanoid" id="A0A1Y2B3M1"/>
<evidence type="ECO:0000313" key="2">
    <source>
        <dbReference type="EMBL" id="ORY29326.1"/>
    </source>
</evidence>
<proteinExistence type="predicted"/>
<name>A0A1Y2B3M1_9TREE</name>
<feature type="domain" description="Dienelactone hydrolase" evidence="1">
    <location>
        <begin position="33"/>
        <end position="270"/>
    </location>
</feature>
<accession>A0A1Y2B3M1</accession>
<dbReference type="STRING" id="71784.A0A1Y2B3M1"/>
<evidence type="ECO:0000259" key="1">
    <source>
        <dbReference type="Pfam" id="PF01738"/>
    </source>
</evidence>
<dbReference type="EMBL" id="MCFC01000026">
    <property type="protein sequence ID" value="ORY29326.1"/>
    <property type="molecule type" value="Genomic_DNA"/>
</dbReference>
<evidence type="ECO:0000313" key="3">
    <source>
        <dbReference type="Proteomes" id="UP000193986"/>
    </source>
</evidence>
<comment type="caution">
    <text evidence="2">The sequence shown here is derived from an EMBL/GenBank/DDBJ whole genome shotgun (WGS) entry which is preliminary data.</text>
</comment>
<dbReference type="Pfam" id="PF01738">
    <property type="entry name" value="DLH"/>
    <property type="match status" value="1"/>
</dbReference>
<keyword evidence="3" id="KW-1185">Reference proteome</keyword>
<dbReference type="PANTHER" id="PTHR17630:SF44">
    <property type="entry name" value="PROTEIN AIM2"/>
    <property type="match status" value="1"/>
</dbReference>